<dbReference type="RefSeq" id="WP_008275047.1">
    <property type="nucleotide sequence ID" value="NZ_AAXW01000010.1"/>
</dbReference>
<evidence type="ECO:0000313" key="10">
    <source>
        <dbReference type="EMBL" id="EAZ91975.1"/>
    </source>
</evidence>
<comment type="similarity">
    <text evidence="3 8">Belongs to the peptidase M24B family.</text>
</comment>
<evidence type="ECO:0000256" key="4">
    <source>
        <dbReference type="ARBA" id="ARBA00012574"/>
    </source>
</evidence>
<dbReference type="InterPro" id="IPR007865">
    <property type="entry name" value="Aminopep_P_N"/>
</dbReference>
<dbReference type="InterPro" id="IPR001131">
    <property type="entry name" value="Peptidase_M24B_aminopep-P_CS"/>
</dbReference>
<reference evidence="10 11" key="1">
    <citation type="submission" date="2007-03" db="EMBL/GenBank/DDBJ databases">
        <authorList>
            <person name="Stal L."/>
            <person name="Ferriera S."/>
            <person name="Johnson J."/>
            <person name="Kravitz S."/>
            <person name="Beeson K."/>
            <person name="Sutton G."/>
            <person name="Rogers Y.-H."/>
            <person name="Friedman R."/>
            <person name="Frazier M."/>
            <person name="Venter J.C."/>
        </authorList>
    </citation>
    <scope>NUCLEOTIDE SEQUENCE [LARGE SCALE GENOMIC DNA]</scope>
    <source>
        <strain evidence="10 11">CCY0110</strain>
    </source>
</reference>
<proteinExistence type="inferred from homology"/>
<keyword evidence="11" id="KW-1185">Reference proteome</keyword>
<comment type="catalytic activity">
    <reaction evidence="1">
        <text>Release of any N-terminal amino acid, including proline, that is linked to proline, even from a dipeptide or tripeptide.</text>
        <dbReference type="EC" id="3.4.11.9"/>
    </reaction>
</comment>
<dbReference type="SUPFAM" id="SSF53092">
    <property type="entry name" value="Creatinase/prolidase N-terminal domain"/>
    <property type="match status" value="1"/>
</dbReference>
<accession>A3INS7</accession>
<dbReference type="GO" id="GO:0070006">
    <property type="term" value="F:metalloaminopeptidase activity"/>
    <property type="evidence" value="ECO:0007669"/>
    <property type="project" value="InterPro"/>
</dbReference>
<dbReference type="eggNOG" id="COG0006">
    <property type="taxonomic scope" value="Bacteria"/>
</dbReference>
<keyword evidence="6" id="KW-0378">Hydrolase</keyword>
<keyword evidence="10" id="KW-0645">Protease</keyword>
<evidence type="ECO:0000256" key="6">
    <source>
        <dbReference type="ARBA" id="ARBA00022801"/>
    </source>
</evidence>
<dbReference type="Pfam" id="PF00557">
    <property type="entry name" value="Peptidase_M24"/>
    <property type="match status" value="1"/>
</dbReference>
<evidence type="ECO:0000256" key="1">
    <source>
        <dbReference type="ARBA" id="ARBA00001424"/>
    </source>
</evidence>
<dbReference type="Proteomes" id="UP000003781">
    <property type="component" value="Unassembled WGS sequence"/>
</dbReference>
<dbReference type="Pfam" id="PF05195">
    <property type="entry name" value="AMP_N"/>
    <property type="match status" value="1"/>
</dbReference>
<comment type="caution">
    <text evidence="10">The sequence shown here is derived from an EMBL/GenBank/DDBJ whole genome shotgun (WGS) entry which is preliminary data.</text>
</comment>
<comment type="cofactor">
    <cofactor evidence="2">
        <name>Mn(2+)</name>
        <dbReference type="ChEBI" id="CHEBI:29035"/>
    </cofactor>
</comment>
<dbReference type="EC" id="3.4.11.9" evidence="4"/>
<evidence type="ECO:0000313" key="11">
    <source>
        <dbReference type="Proteomes" id="UP000003781"/>
    </source>
</evidence>
<dbReference type="GO" id="GO:0030145">
    <property type="term" value="F:manganese ion binding"/>
    <property type="evidence" value="ECO:0007669"/>
    <property type="project" value="InterPro"/>
</dbReference>
<evidence type="ECO:0000256" key="3">
    <source>
        <dbReference type="ARBA" id="ARBA00008766"/>
    </source>
</evidence>
<dbReference type="SUPFAM" id="SSF55920">
    <property type="entry name" value="Creatinase/aminopeptidase"/>
    <property type="match status" value="1"/>
</dbReference>
<dbReference type="Gene3D" id="3.90.230.10">
    <property type="entry name" value="Creatinase/methionine aminopeptidase superfamily"/>
    <property type="match status" value="1"/>
</dbReference>
<evidence type="ECO:0000256" key="8">
    <source>
        <dbReference type="RuleBase" id="RU000590"/>
    </source>
</evidence>
<dbReference type="InterPro" id="IPR036005">
    <property type="entry name" value="Creatinase/aminopeptidase-like"/>
</dbReference>
<evidence type="ECO:0000256" key="7">
    <source>
        <dbReference type="ARBA" id="ARBA00023211"/>
    </source>
</evidence>
<dbReference type="CDD" id="cd01087">
    <property type="entry name" value="Prolidase"/>
    <property type="match status" value="1"/>
</dbReference>
<keyword evidence="5 8" id="KW-0479">Metal-binding</keyword>
<evidence type="ECO:0000256" key="5">
    <source>
        <dbReference type="ARBA" id="ARBA00022723"/>
    </source>
</evidence>
<dbReference type="EMBL" id="AAXW01000010">
    <property type="protein sequence ID" value="EAZ91975.1"/>
    <property type="molecule type" value="Genomic_DNA"/>
</dbReference>
<dbReference type="Gene3D" id="3.40.350.10">
    <property type="entry name" value="Creatinase/prolidase N-terminal domain"/>
    <property type="match status" value="1"/>
</dbReference>
<dbReference type="AlphaFoldDB" id="A3INS7"/>
<dbReference type="PANTHER" id="PTHR43226:SF4">
    <property type="entry name" value="XAA-PRO AMINOPEPTIDASE 3"/>
    <property type="match status" value="1"/>
</dbReference>
<evidence type="ECO:0000256" key="2">
    <source>
        <dbReference type="ARBA" id="ARBA00001936"/>
    </source>
</evidence>
<organism evidence="10 11">
    <name type="scientific">Crocosphaera chwakensis CCY0110</name>
    <dbReference type="NCBI Taxonomy" id="391612"/>
    <lineage>
        <taxon>Bacteria</taxon>
        <taxon>Bacillati</taxon>
        <taxon>Cyanobacteriota</taxon>
        <taxon>Cyanophyceae</taxon>
        <taxon>Oscillatoriophycideae</taxon>
        <taxon>Chroococcales</taxon>
        <taxon>Aphanothecaceae</taxon>
        <taxon>Crocosphaera</taxon>
        <taxon>Crocosphaera chwakensis</taxon>
    </lineage>
</organism>
<evidence type="ECO:0000259" key="9">
    <source>
        <dbReference type="SMART" id="SM01011"/>
    </source>
</evidence>
<gene>
    <name evidence="10" type="ORF">CY0110_29909</name>
</gene>
<sequence>MIDINTLKNRRKKLASLINFPTVLWSGKSPSKNFKANHYPFRASSHFLYFTGIPLENAAIRLENDKLDLFMDNPSPDSTLWHGEMPTREDIARKIEANNAYPMKILKDKIDGVATIPVQDIVTYEKQRKILQRPLSINQDSKDIDHQLMKAIISLRLTHDEMALKEIKKAINISVEAHKKGIKSTKKCATEAEVRAVMESHIMSQNMTCAYNSIVTVHGEILHNETYNNLLESGDLLLADVGAESALGWASDITRTWPVNGQFSSSQRDIYDVVLAAHDACIEKMQAGIEYRDIHLLGAKIIAEGLVNLGILKGNPETLVEKDAHAIFFPHGIGHLLGLDVHDMEDLGDLAGYEDGRTRSDRFGLGYLRLDRPLKPGMVVTIEPGFYQVQAILNHPQFKEKYNQVVNWDKLKQFSDVRGIRIEDDILVTETGTEILTKNLPTQAEEIEEIMVE</sequence>
<dbReference type="PANTHER" id="PTHR43226">
    <property type="entry name" value="XAA-PRO AMINOPEPTIDASE 3"/>
    <property type="match status" value="1"/>
</dbReference>
<dbReference type="OrthoDB" id="9806388at2"/>
<dbReference type="InterPro" id="IPR052433">
    <property type="entry name" value="X-Pro_dipept-like"/>
</dbReference>
<dbReference type="PROSITE" id="PS00491">
    <property type="entry name" value="PROLINE_PEPTIDASE"/>
    <property type="match status" value="1"/>
</dbReference>
<keyword evidence="7" id="KW-0464">Manganese</keyword>
<dbReference type="GO" id="GO:0005829">
    <property type="term" value="C:cytosol"/>
    <property type="evidence" value="ECO:0007669"/>
    <property type="project" value="TreeGrafter"/>
</dbReference>
<name>A3INS7_9CHRO</name>
<keyword evidence="10" id="KW-0031">Aminopeptidase</keyword>
<dbReference type="InterPro" id="IPR029149">
    <property type="entry name" value="Creatin/AminoP/Spt16_N"/>
</dbReference>
<feature type="domain" description="Aminopeptidase P N-terminal" evidence="9">
    <location>
        <begin position="2"/>
        <end position="127"/>
    </location>
</feature>
<protein>
    <recommendedName>
        <fullName evidence="4">Xaa-Pro aminopeptidase</fullName>
        <ecNumber evidence="4">3.4.11.9</ecNumber>
    </recommendedName>
</protein>
<dbReference type="GO" id="GO:0006508">
    <property type="term" value="P:proteolysis"/>
    <property type="evidence" value="ECO:0007669"/>
    <property type="project" value="TreeGrafter"/>
</dbReference>
<dbReference type="SMART" id="SM01011">
    <property type="entry name" value="AMP_N"/>
    <property type="match status" value="1"/>
</dbReference>
<dbReference type="InterPro" id="IPR000994">
    <property type="entry name" value="Pept_M24"/>
</dbReference>